<dbReference type="EMBL" id="GGLE01005207">
    <property type="protein sequence ID" value="MBY09333.1"/>
    <property type="molecule type" value="Transcribed_RNA"/>
</dbReference>
<name>A0A2R5LIG8_9ACAR</name>
<dbReference type="PANTHER" id="PTHR21084:SF1">
    <property type="entry name" value="DENSE INCISORS"/>
    <property type="match status" value="1"/>
</dbReference>
<organism evidence="1">
    <name type="scientific">Ornithodoros turicata</name>
    <dbReference type="NCBI Taxonomy" id="34597"/>
    <lineage>
        <taxon>Eukaryota</taxon>
        <taxon>Metazoa</taxon>
        <taxon>Ecdysozoa</taxon>
        <taxon>Arthropoda</taxon>
        <taxon>Chelicerata</taxon>
        <taxon>Arachnida</taxon>
        <taxon>Acari</taxon>
        <taxon>Parasitiformes</taxon>
        <taxon>Ixodida</taxon>
        <taxon>Ixodoidea</taxon>
        <taxon>Argasidae</taxon>
        <taxon>Ornithodorinae</taxon>
        <taxon>Ornithodoros</taxon>
    </lineage>
</organism>
<protein>
    <submittedName>
        <fullName evidence="1">Uncharacterized protein</fullName>
    </submittedName>
</protein>
<proteinExistence type="predicted"/>
<dbReference type="PANTHER" id="PTHR21084">
    <property type="entry name" value="DENSE INCISORS"/>
    <property type="match status" value="1"/>
</dbReference>
<reference evidence="1" key="1">
    <citation type="submission" date="2018-03" db="EMBL/GenBank/DDBJ databases">
        <title>The relapsing fever spirochete Borrelia turicatae persists in the highly oxidative environment of its soft-bodied tick vector.</title>
        <authorList>
            <person name="Bourret T.J."/>
            <person name="Boyle W.K."/>
            <person name="Valenzuela J.G."/>
            <person name="Oliveira F."/>
            <person name="Lopez J.E."/>
        </authorList>
    </citation>
    <scope>NUCLEOTIDE SEQUENCE</scope>
    <source>
        <strain evidence="1">Kansas strain/isolate</strain>
        <tissue evidence="1">Salivary glands</tissue>
    </source>
</reference>
<dbReference type="Pfam" id="PF15008">
    <property type="entry name" value="DUF4518"/>
    <property type="match status" value="1"/>
</dbReference>
<sequence length="287" mass="31938">MLSAREKDGLRKILGALEDRDIFSLVQTVSCGQLKVCDRKEAQRAILSCTLKPADLLRRKKILRELLFRYLLSEQVPIDPSLPKPDLIQACLKHWQSDGNVDVIEIDEEISVAPSKDSSAATPSDEAEEQMAFQFTQWFFSLLNGHAEKLGSQHFFGSCQMKIECLESSQGPPQLVDIRGGLRVSSVLWELAGGSRRLFHPNSGSLQCYFENHGLAKIIVSGVIHESGNCVGLFDFMFGLAKDPSADDNWKIQAVCARLQVSGPFVMASLRMLHASESYETCMQLQC</sequence>
<dbReference type="AlphaFoldDB" id="A0A2R5LIG8"/>
<accession>A0A2R5LIG8</accession>
<dbReference type="InterPro" id="IPR026698">
    <property type="entry name" value="UPF_C3orf38"/>
</dbReference>
<evidence type="ECO:0000313" key="1">
    <source>
        <dbReference type="EMBL" id="MBY09333.1"/>
    </source>
</evidence>